<evidence type="ECO:0000313" key="2">
    <source>
        <dbReference type="Proteomes" id="UP000250321"/>
    </source>
</evidence>
<dbReference type="EMBL" id="PJQY01000291">
    <property type="protein sequence ID" value="PQQ13552.1"/>
    <property type="molecule type" value="Genomic_DNA"/>
</dbReference>
<accession>A0A314YXK8</accession>
<dbReference type="AlphaFoldDB" id="A0A314YXK8"/>
<sequence length="140" mass="16495">MVDKEKEHMTLLLLWLNQFIFPNPEGFVQHEYVHLAEALHNEDVATCPFILPSLYHCLHQITTKSMDLNGKLDYPEDEIPTITLVSSPIKSVKIEECFILFCDCNNREERQWLRSVIRGCPWFMNRRIYELDAEDTTLIP</sequence>
<dbReference type="Proteomes" id="UP000250321">
    <property type="component" value="Unassembled WGS sequence"/>
</dbReference>
<keyword evidence="2" id="KW-1185">Reference proteome</keyword>
<dbReference type="OrthoDB" id="1166685at2759"/>
<reference evidence="1 2" key="1">
    <citation type="submission" date="2018-02" db="EMBL/GenBank/DDBJ databases">
        <title>Draft genome of wild Prunus yedoensis var. nudiflora.</title>
        <authorList>
            <person name="Baek S."/>
            <person name="Kim J.-H."/>
            <person name="Choi K."/>
            <person name="Kim G.-B."/>
            <person name="Cho A."/>
            <person name="Jang H."/>
            <person name="Shin C.-H."/>
            <person name="Yu H.-J."/>
            <person name="Mun J.-H."/>
        </authorList>
    </citation>
    <scope>NUCLEOTIDE SEQUENCE [LARGE SCALE GENOMIC DNA]</scope>
    <source>
        <strain evidence="2">cv. Jeju island</strain>
        <tissue evidence="1">Leaf</tissue>
    </source>
</reference>
<gene>
    <name evidence="1" type="ORF">Pyn_34234</name>
</gene>
<comment type="caution">
    <text evidence="1">The sequence shown here is derived from an EMBL/GenBank/DDBJ whole genome shotgun (WGS) entry which is preliminary data.</text>
</comment>
<proteinExistence type="predicted"/>
<evidence type="ECO:0000313" key="1">
    <source>
        <dbReference type="EMBL" id="PQQ13552.1"/>
    </source>
</evidence>
<protein>
    <submittedName>
        <fullName evidence="1">Formin-like protein 14</fullName>
    </submittedName>
</protein>
<organism evidence="1 2">
    <name type="scientific">Prunus yedoensis var. nudiflora</name>
    <dbReference type="NCBI Taxonomy" id="2094558"/>
    <lineage>
        <taxon>Eukaryota</taxon>
        <taxon>Viridiplantae</taxon>
        <taxon>Streptophyta</taxon>
        <taxon>Embryophyta</taxon>
        <taxon>Tracheophyta</taxon>
        <taxon>Spermatophyta</taxon>
        <taxon>Magnoliopsida</taxon>
        <taxon>eudicotyledons</taxon>
        <taxon>Gunneridae</taxon>
        <taxon>Pentapetalae</taxon>
        <taxon>rosids</taxon>
        <taxon>fabids</taxon>
        <taxon>Rosales</taxon>
        <taxon>Rosaceae</taxon>
        <taxon>Amygdaloideae</taxon>
        <taxon>Amygdaleae</taxon>
        <taxon>Prunus</taxon>
    </lineage>
</organism>
<name>A0A314YXK8_PRUYE</name>